<evidence type="ECO:0000313" key="4">
    <source>
        <dbReference type="Proteomes" id="UP000627838"/>
    </source>
</evidence>
<evidence type="ECO:0008006" key="5">
    <source>
        <dbReference type="Google" id="ProtNLM"/>
    </source>
</evidence>
<name>A0ABR9JRQ3_9ACTN</name>
<proteinExistence type="predicted"/>
<comment type="caution">
    <text evidence="3">The sequence shown here is derived from an EMBL/GenBank/DDBJ whole genome shotgun (WGS) entry which is preliminary data.</text>
</comment>
<dbReference type="Proteomes" id="UP000627838">
    <property type="component" value="Unassembled WGS sequence"/>
</dbReference>
<sequence length="337" mass="35278">MAMTGFRDAQPMSVKIPADIDRPDKILYGLTLRQLTILGGTAAILLWALLTFGAVVPFPVRVGLLLPVAAGGCVLAVARRDGMSLDRFILAAAAHLRRAREQVAAGDEGVQAPPPWCRMRGRLPAPLQLPVRAVRGDGAMALAEGGTAVIVRAGTVAFGLRTPGEQAALVGVFGRWLNSLDAPVQILVQARPVDLTGLADHLTRLAPELPDPALEQAAGDHAAFLTELGAAHDLLVRQVLIVISDTTHAPQTSAGLPWPKNRRERAARDAGAAVALRRAEETVYALTALGITAEILDADACTAVLAEALSPGESQPVDNSGPDDVITAQEAHDATHA</sequence>
<dbReference type="EMBL" id="JADBDZ010000001">
    <property type="protein sequence ID" value="MBE1533255.1"/>
    <property type="molecule type" value="Genomic_DNA"/>
</dbReference>
<protein>
    <recommendedName>
        <fullName evidence="5">PrgI family protein</fullName>
    </recommendedName>
</protein>
<keyword evidence="2" id="KW-1133">Transmembrane helix</keyword>
<reference evidence="3 4" key="1">
    <citation type="submission" date="2020-10" db="EMBL/GenBank/DDBJ databases">
        <title>Sequencing the genomes of 1000 actinobacteria strains.</title>
        <authorList>
            <person name="Klenk H.-P."/>
        </authorList>
    </citation>
    <scope>NUCLEOTIDE SEQUENCE [LARGE SCALE GENOMIC DNA]</scope>
    <source>
        <strain evidence="3 4">DSM 46744</strain>
    </source>
</reference>
<dbReference type="Pfam" id="PF12666">
    <property type="entry name" value="PrgI"/>
    <property type="match status" value="1"/>
</dbReference>
<feature type="region of interest" description="Disordered" evidence="1">
    <location>
        <begin position="312"/>
        <end position="337"/>
    </location>
</feature>
<keyword evidence="2" id="KW-0812">Transmembrane</keyword>
<dbReference type="InterPro" id="IPR024414">
    <property type="entry name" value="Uncharacterised_PrgI"/>
</dbReference>
<gene>
    <name evidence="3" type="ORF">H4W34_003088</name>
</gene>
<evidence type="ECO:0000256" key="1">
    <source>
        <dbReference type="SAM" id="MobiDB-lite"/>
    </source>
</evidence>
<evidence type="ECO:0000313" key="3">
    <source>
        <dbReference type="EMBL" id="MBE1533255.1"/>
    </source>
</evidence>
<keyword evidence="2" id="KW-0472">Membrane</keyword>
<evidence type="ECO:0000256" key="2">
    <source>
        <dbReference type="SAM" id="Phobius"/>
    </source>
</evidence>
<accession>A0ABR9JRQ3</accession>
<organism evidence="3 4">
    <name type="scientific">Actinomadura algeriensis</name>
    <dbReference type="NCBI Taxonomy" id="1679523"/>
    <lineage>
        <taxon>Bacteria</taxon>
        <taxon>Bacillati</taxon>
        <taxon>Actinomycetota</taxon>
        <taxon>Actinomycetes</taxon>
        <taxon>Streptosporangiales</taxon>
        <taxon>Thermomonosporaceae</taxon>
        <taxon>Actinomadura</taxon>
    </lineage>
</organism>
<keyword evidence="4" id="KW-1185">Reference proteome</keyword>
<feature type="transmembrane region" description="Helical" evidence="2">
    <location>
        <begin position="35"/>
        <end position="56"/>
    </location>
</feature>